<reference evidence="2 3" key="1">
    <citation type="submission" date="2008-05" db="EMBL/GenBank/DDBJ databases">
        <authorList>
            <person name="Weber R.J."/>
            <person name="Jacobs-Sera D."/>
            <person name="Houtz J."/>
            <person name="Hendrix R.W."/>
            <person name="Hatfull G.H."/>
        </authorList>
    </citation>
    <scope>NUCLEOTIDE SEQUENCE [LARGE SCALE GENOMIC DNA]</scope>
</reference>
<gene>
    <name evidence="2" type="ORF">PREDATOR_25</name>
</gene>
<organism evidence="2 3">
    <name type="scientific">Mycobacterium phage Predator</name>
    <dbReference type="NCBI Taxonomy" id="543153"/>
    <lineage>
        <taxon>Viruses</taxon>
        <taxon>Duplodnaviria</taxon>
        <taxon>Heunggongvirae</taxon>
        <taxon>Uroviricota</taxon>
        <taxon>Caudoviricetes</taxon>
        <taxon>Predatorvirus</taxon>
        <taxon>Predatorvirus predator</taxon>
    </lineage>
</organism>
<dbReference type="RefSeq" id="YP_002003383.1">
    <property type="nucleotide sequence ID" value="NC_011039.1"/>
</dbReference>
<accession>B3VM52</accession>
<dbReference type="KEGG" id="vg:6450102"/>
<dbReference type="EMBL" id="EU770222">
    <property type="protein sequence ID" value="ACF05122.1"/>
    <property type="molecule type" value="Genomic_DNA"/>
</dbReference>
<evidence type="ECO:0000313" key="2">
    <source>
        <dbReference type="EMBL" id="ACF05122.1"/>
    </source>
</evidence>
<sequence>MTRMQPESASIGVDPQSSAEAGHIMANAPQRPAGIPSTAELAATTPDDRDVTERAPGPDTSGKRVRAIPTHGGTSVVLETADFEQVGVKGHPRVVWNFRKDNFTVSVGSESGQISEAAADAITKHEPTRFEYLND</sequence>
<protein>
    <submittedName>
        <fullName evidence="2">Uncharacterized protein</fullName>
    </submittedName>
</protein>
<dbReference type="Proteomes" id="UP000000621">
    <property type="component" value="Segment"/>
</dbReference>
<evidence type="ECO:0000256" key="1">
    <source>
        <dbReference type="SAM" id="MobiDB-lite"/>
    </source>
</evidence>
<name>B3VM52_9CAUD</name>
<dbReference type="OrthoDB" id="34466at10239"/>
<keyword evidence="3" id="KW-1185">Reference proteome</keyword>
<proteinExistence type="predicted"/>
<feature type="region of interest" description="Disordered" evidence="1">
    <location>
        <begin position="1"/>
        <end position="72"/>
    </location>
</feature>
<evidence type="ECO:0000313" key="3">
    <source>
        <dbReference type="Proteomes" id="UP000000621"/>
    </source>
</evidence>